<sequence>MSQRASLTPIGTAPTISQIQLQSPQWLIMLGLKLGDEMDRRTMLRVTVLAAGAGTGMAWTSSSSAGAQEPVETVDRGPATLACTTLSGGFVGDRPYIVSHLLQPVRLGVFTPAADQIVDLVEIPSGGGAWASLVDAERIYVGTHTVADLYAFDTTTHRLDKLASPAGATYIWDMTRTSDGTIFLGTYPDGKVWEYRPADNTLIDRGVAVAGQKYVRSIVADDTTVYAGVGAQATLVAYDRGTGTRTDITPPELSGEAFIYQLTQTDSHVIGGTHGSGVIAIISKADPGDYRIVHPDSGITIGKMAAQDDDVYYGAGDSLWHLDLITGVAEAVGATAGGDFITAVSIRATTVAVFTNSATMWTYDRSTGTMSMADLQAAGMPSAPDLPQSIAVHADSVYVGGHGGFQIHHRRVPAATDRVRLGGEVKAMQAVRNTLYLAMYPSATIVAYNPTTGALNTIASIGHDQNRPGDITYHRRSQLLLVPTSPGYGQLGGALSTLDVRTRKLDVYRNLVENHALVSVAAHERRGLAYVGSAPADSSYGPATVAIFDLGTRTRVGTTVPDSAATSIPSLVVLRDALYGTTNDGLLFRIDTRSGELLRTAEIGTARVDLTVSDDVLYAVDHQRLWRIDPTTLSAETLVDELAADPTSFPMVAADGADLFTITGRNLLQVSLHTLP</sequence>
<reference evidence="1 2" key="1">
    <citation type="submission" date="2019-11" db="EMBL/GenBank/DDBJ databases">
        <authorList>
            <person name="Criscuolo A."/>
        </authorList>
    </citation>
    <scope>NUCLEOTIDE SEQUENCE [LARGE SCALE GENOMIC DNA]</scope>
    <source>
        <strain evidence="1">CIP111667</strain>
    </source>
</reference>
<organism evidence="1 2">
    <name type="scientific">Occultella aeris</name>
    <dbReference type="NCBI Taxonomy" id="2761496"/>
    <lineage>
        <taxon>Bacteria</taxon>
        <taxon>Bacillati</taxon>
        <taxon>Actinomycetota</taxon>
        <taxon>Actinomycetes</taxon>
        <taxon>Micrococcales</taxon>
        <taxon>Ruaniaceae</taxon>
        <taxon>Occultella</taxon>
    </lineage>
</organism>
<dbReference type="SUPFAM" id="SSF50998">
    <property type="entry name" value="Quinoprotein alcohol dehydrogenase-like"/>
    <property type="match status" value="1"/>
</dbReference>
<evidence type="ECO:0000313" key="1">
    <source>
        <dbReference type="EMBL" id="VZO40095.1"/>
    </source>
</evidence>
<dbReference type="Proteomes" id="UP000419743">
    <property type="component" value="Unassembled WGS sequence"/>
</dbReference>
<dbReference type="InterPro" id="IPR015943">
    <property type="entry name" value="WD40/YVTN_repeat-like_dom_sf"/>
</dbReference>
<accession>A0A7M4DRK1</accession>
<name>A0A7M4DRK1_9MICO</name>
<dbReference type="InterPro" id="IPR006311">
    <property type="entry name" value="TAT_signal"/>
</dbReference>
<dbReference type="AlphaFoldDB" id="A0A7M4DRK1"/>
<keyword evidence="2" id="KW-1185">Reference proteome</keyword>
<dbReference type="InterPro" id="IPR011047">
    <property type="entry name" value="Quinoprotein_ADH-like_sf"/>
</dbReference>
<dbReference type="Gene3D" id="2.130.10.10">
    <property type="entry name" value="YVTN repeat-like/Quinoprotein amine dehydrogenase"/>
    <property type="match status" value="2"/>
</dbReference>
<protein>
    <recommendedName>
        <fullName evidence="3">Outer membrane protein assembly factor BamB</fullName>
    </recommendedName>
</protein>
<dbReference type="EMBL" id="CACRYJ010000068">
    <property type="protein sequence ID" value="VZO40095.1"/>
    <property type="molecule type" value="Genomic_DNA"/>
</dbReference>
<evidence type="ECO:0000313" key="2">
    <source>
        <dbReference type="Proteomes" id="UP000419743"/>
    </source>
</evidence>
<comment type="caution">
    <text evidence="1">The sequence shown here is derived from an EMBL/GenBank/DDBJ whole genome shotgun (WGS) entry which is preliminary data.</text>
</comment>
<dbReference type="SUPFAM" id="SSF50969">
    <property type="entry name" value="YVTN repeat-like/Quinoprotein amine dehydrogenase"/>
    <property type="match status" value="1"/>
</dbReference>
<dbReference type="PROSITE" id="PS51318">
    <property type="entry name" value="TAT"/>
    <property type="match status" value="1"/>
</dbReference>
<evidence type="ECO:0008006" key="3">
    <source>
        <dbReference type="Google" id="ProtNLM"/>
    </source>
</evidence>
<proteinExistence type="predicted"/>
<gene>
    <name evidence="1" type="ORF">HALOF300_04796</name>
</gene>
<dbReference type="InterPro" id="IPR011044">
    <property type="entry name" value="Quino_amine_DH_bsu"/>
</dbReference>